<name>A0ACB9AWB8_9ASTR</name>
<reference evidence="2" key="1">
    <citation type="journal article" date="2022" name="Mol. Ecol. Resour.">
        <title>The genomes of chicory, endive, great burdock and yacon provide insights into Asteraceae palaeo-polyploidization history and plant inulin production.</title>
        <authorList>
            <person name="Fan W."/>
            <person name="Wang S."/>
            <person name="Wang H."/>
            <person name="Wang A."/>
            <person name="Jiang F."/>
            <person name="Liu H."/>
            <person name="Zhao H."/>
            <person name="Xu D."/>
            <person name="Zhang Y."/>
        </authorList>
    </citation>
    <scope>NUCLEOTIDE SEQUENCE [LARGE SCALE GENOMIC DNA]</scope>
    <source>
        <strain evidence="2">cv. Yunnan</strain>
    </source>
</reference>
<evidence type="ECO:0000313" key="1">
    <source>
        <dbReference type="EMBL" id="KAI3713658.1"/>
    </source>
</evidence>
<sequence length="428" mass="48007">MSKTREAIDHLLTTPRIMFDAQAKIILRDCLELYGDVINHLNGSKSHTNPTDVKIWLRATVIKHQTCLNGFKHSNFSQLFGDMLVENNHIASNLSTTYDHRLIQLAEGEATTYANLVVAQDGSGDFSTITEAIQEADNQRIGTERFVIYVKAGIYNEQIIIKRSMTNLMLHGDGIDVTIITNDKNIYDSTLTSNTATVQVWGKGFVAVGITFENTAGPVKQQAIALLSGSDLSVFYKCSFKGYQDTLCLLENRQFFRECDIYGTIDFIFGDASAVLQNCNIYVRTPLPGQQNTITAQGRNNPGSNTGFVIHNSRVIPDPDSTLTDGYALKFLGRPWRDYSRVVYVKCDLDIVIDPAGWLPFRENRTYDRVYYAEYMNKGMGAGTSGRITWLGYHVLTTDMEVNQFSVRNFLLGETWIPETGLPFCSDI</sequence>
<dbReference type="Proteomes" id="UP001056120">
    <property type="component" value="Linkage Group LG24"/>
</dbReference>
<reference evidence="1 2" key="2">
    <citation type="journal article" date="2022" name="Mol. Ecol. Resour.">
        <title>The genomes of chicory, endive, great burdock and yacon provide insights into Asteraceae paleo-polyploidization history and plant inulin production.</title>
        <authorList>
            <person name="Fan W."/>
            <person name="Wang S."/>
            <person name="Wang H."/>
            <person name="Wang A."/>
            <person name="Jiang F."/>
            <person name="Liu H."/>
            <person name="Zhao H."/>
            <person name="Xu D."/>
            <person name="Zhang Y."/>
        </authorList>
    </citation>
    <scope>NUCLEOTIDE SEQUENCE [LARGE SCALE GENOMIC DNA]</scope>
    <source>
        <strain evidence="2">cv. Yunnan</strain>
        <tissue evidence="1">Leaves</tissue>
    </source>
</reference>
<evidence type="ECO:0000313" key="2">
    <source>
        <dbReference type="Proteomes" id="UP001056120"/>
    </source>
</evidence>
<organism evidence="1 2">
    <name type="scientific">Smallanthus sonchifolius</name>
    <dbReference type="NCBI Taxonomy" id="185202"/>
    <lineage>
        <taxon>Eukaryota</taxon>
        <taxon>Viridiplantae</taxon>
        <taxon>Streptophyta</taxon>
        <taxon>Embryophyta</taxon>
        <taxon>Tracheophyta</taxon>
        <taxon>Spermatophyta</taxon>
        <taxon>Magnoliopsida</taxon>
        <taxon>eudicotyledons</taxon>
        <taxon>Gunneridae</taxon>
        <taxon>Pentapetalae</taxon>
        <taxon>asterids</taxon>
        <taxon>campanulids</taxon>
        <taxon>Asterales</taxon>
        <taxon>Asteraceae</taxon>
        <taxon>Asteroideae</taxon>
        <taxon>Heliantheae alliance</taxon>
        <taxon>Millerieae</taxon>
        <taxon>Smallanthus</taxon>
    </lineage>
</organism>
<proteinExistence type="predicted"/>
<dbReference type="EMBL" id="CM042041">
    <property type="protein sequence ID" value="KAI3713658.1"/>
    <property type="molecule type" value="Genomic_DNA"/>
</dbReference>
<comment type="caution">
    <text evidence="1">The sequence shown here is derived from an EMBL/GenBank/DDBJ whole genome shotgun (WGS) entry which is preliminary data.</text>
</comment>
<protein>
    <submittedName>
        <fullName evidence="1">Uncharacterized protein</fullName>
    </submittedName>
</protein>
<accession>A0ACB9AWB8</accession>
<gene>
    <name evidence="1" type="ORF">L1987_72241</name>
</gene>
<keyword evidence="2" id="KW-1185">Reference proteome</keyword>